<dbReference type="Proteomes" id="UP000663854">
    <property type="component" value="Unassembled WGS sequence"/>
</dbReference>
<sequence>MTTQNISPSSSTYKIHHQPITLCIIGSACSNKRILSSVEDRYVYEYINDERQVIRTLVETKILLSQRQLRIYIVDSFDVIDFSDFVHYLGESVRKDYSDQVTYVISHANIGEKYLVKNFLFSYEDI</sequence>
<accession>A0A813ZV21</accession>
<name>A0A813ZV21_9BILA</name>
<proteinExistence type="predicted"/>
<keyword evidence="5" id="KW-1185">Reference proteome</keyword>
<reference evidence="1" key="1">
    <citation type="submission" date="2021-02" db="EMBL/GenBank/DDBJ databases">
        <authorList>
            <person name="Nowell W R."/>
        </authorList>
    </citation>
    <scope>NUCLEOTIDE SEQUENCE</scope>
</reference>
<evidence type="ECO:0000313" key="3">
    <source>
        <dbReference type="EMBL" id="CAF1239745.1"/>
    </source>
</evidence>
<comment type="caution">
    <text evidence="1">The sequence shown here is derived from an EMBL/GenBank/DDBJ whole genome shotgun (WGS) entry which is preliminary data.</text>
</comment>
<protein>
    <submittedName>
        <fullName evidence="1">Uncharacterized protein</fullName>
    </submittedName>
</protein>
<evidence type="ECO:0000313" key="1">
    <source>
        <dbReference type="EMBL" id="CAF0904551.1"/>
    </source>
</evidence>
<gene>
    <name evidence="3" type="ORF">JXQ802_LOCUS26393</name>
    <name evidence="1" type="ORF">PYM288_LOCUS9697</name>
    <name evidence="2" type="ORF">ZHD862_LOCUS10977</name>
</gene>
<dbReference type="Proteomes" id="UP000663864">
    <property type="component" value="Unassembled WGS sequence"/>
</dbReference>
<evidence type="ECO:0000313" key="2">
    <source>
        <dbReference type="EMBL" id="CAF0970452.1"/>
    </source>
</evidence>
<dbReference type="Proteomes" id="UP000663870">
    <property type="component" value="Unassembled WGS sequence"/>
</dbReference>
<organism evidence="1 4">
    <name type="scientific">Rotaria sordida</name>
    <dbReference type="NCBI Taxonomy" id="392033"/>
    <lineage>
        <taxon>Eukaryota</taxon>
        <taxon>Metazoa</taxon>
        <taxon>Spiralia</taxon>
        <taxon>Gnathifera</taxon>
        <taxon>Rotifera</taxon>
        <taxon>Eurotatoria</taxon>
        <taxon>Bdelloidea</taxon>
        <taxon>Philodinida</taxon>
        <taxon>Philodinidae</taxon>
        <taxon>Rotaria</taxon>
    </lineage>
</organism>
<evidence type="ECO:0000313" key="4">
    <source>
        <dbReference type="Proteomes" id="UP000663854"/>
    </source>
</evidence>
<dbReference type="EMBL" id="CAJNOH010000145">
    <property type="protein sequence ID" value="CAF0904551.1"/>
    <property type="molecule type" value="Genomic_DNA"/>
</dbReference>
<evidence type="ECO:0000313" key="5">
    <source>
        <dbReference type="Proteomes" id="UP000663870"/>
    </source>
</evidence>
<dbReference type="EMBL" id="CAJNOT010000404">
    <property type="protein sequence ID" value="CAF0970452.1"/>
    <property type="molecule type" value="Genomic_DNA"/>
</dbReference>
<dbReference type="AlphaFoldDB" id="A0A813ZV21"/>
<dbReference type="EMBL" id="CAJNOL010000922">
    <property type="protein sequence ID" value="CAF1239745.1"/>
    <property type="molecule type" value="Genomic_DNA"/>
</dbReference>